<proteinExistence type="predicted"/>
<protein>
    <recommendedName>
        <fullName evidence="3">DUF1127 domain-containing protein</fullName>
    </recommendedName>
</protein>
<sequence>MASNAFIVTKQTHRGIIEARKGKDLSMPAWPVRLLRVALGYFAHGRDRLDIEGVPDSMKRDLGFLDGHAPYREENRMR</sequence>
<organism evidence="1 2">
    <name type="scientific">Rhizobium paranaense</name>
    <dbReference type="NCBI Taxonomy" id="1650438"/>
    <lineage>
        <taxon>Bacteria</taxon>
        <taxon>Pseudomonadati</taxon>
        <taxon>Pseudomonadota</taxon>
        <taxon>Alphaproteobacteria</taxon>
        <taxon>Hyphomicrobiales</taxon>
        <taxon>Rhizobiaceae</taxon>
        <taxon>Rhizobium/Agrobacterium group</taxon>
        <taxon>Rhizobium</taxon>
    </lineage>
</organism>
<accession>A0A7W8XXR9</accession>
<evidence type="ECO:0000313" key="2">
    <source>
        <dbReference type="Proteomes" id="UP000549882"/>
    </source>
</evidence>
<name>A0A7W8XXR9_9HYPH</name>
<gene>
    <name evidence="1" type="ORF">GGD50_006177</name>
</gene>
<keyword evidence="2" id="KW-1185">Reference proteome</keyword>
<evidence type="ECO:0000313" key="1">
    <source>
        <dbReference type="EMBL" id="MBB5577525.1"/>
    </source>
</evidence>
<dbReference type="AlphaFoldDB" id="A0A7W8XXR9"/>
<dbReference type="EMBL" id="JACHBI010000021">
    <property type="protein sequence ID" value="MBB5577525.1"/>
    <property type="molecule type" value="Genomic_DNA"/>
</dbReference>
<dbReference type="RefSeq" id="WP_107106472.1">
    <property type="nucleotide sequence ID" value="NZ_JACHBI010000021.1"/>
</dbReference>
<dbReference type="Proteomes" id="UP000549882">
    <property type="component" value="Unassembled WGS sequence"/>
</dbReference>
<reference evidence="1 2" key="1">
    <citation type="submission" date="2020-08" db="EMBL/GenBank/DDBJ databases">
        <title>Genomic Encyclopedia of Type Strains, Phase IV (KMG-V): Genome sequencing to study the core and pangenomes of soil and plant-associated prokaryotes.</title>
        <authorList>
            <person name="Whitman W."/>
        </authorList>
    </citation>
    <scope>NUCLEOTIDE SEQUENCE [LARGE SCALE GENOMIC DNA]</scope>
    <source>
        <strain evidence="1 2">SEMIA 4064</strain>
    </source>
</reference>
<comment type="caution">
    <text evidence="1">The sequence shown here is derived from an EMBL/GenBank/DDBJ whole genome shotgun (WGS) entry which is preliminary data.</text>
</comment>
<evidence type="ECO:0008006" key="3">
    <source>
        <dbReference type="Google" id="ProtNLM"/>
    </source>
</evidence>